<keyword evidence="1" id="KW-0472">Membrane</keyword>
<organism evidence="2 3">
    <name type="scientific">Trifolium medium</name>
    <dbReference type="NCBI Taxonomy" id="97028"/>
    <lineage>
        <taxon>Eukaryota</taxon>
        <taxon>Viridiplantae</taxon>
        <taxon>Streptophyta</taxon>
        <taxon>Embryophyta</taxon>
        <taxon>Tracheophyta</taxon>
        <taxon>Spermatophyta</taxon>
        <taxon>Magnoliopsida</taxon>
        <taxon>eudicotyledons</taxon>
        <taxon>Gunneridae</taxon>
        <taxon>Pentapetalae</taxon>
        <taxon>rosids</taxon>
        <taxon>fabids</taxon>
        <taxon>Fabales</taxon>
        <taxon>Fabaceae</taxon>
        <taxon>Papilionoideae</taxon>
        <taxon>50 kb inversion clade</taxon>
        <taxon>NPAAA clade</taxon>
        <taxon>Hologalegina</taxon>
        <taxon>IRL clade</taxon>
        <taxon>Trifolieae</taxon>
        <taxon>Trifolium</taxon>
    </lineage>
</organism>
<proteinExistence type="predicted"/>
<name>A0A392RDG4_9FABA</name>
<evidence type="ECO:0000313" key="2">
    <source>
        <dbReference type="EMBL" id="MCI34247.1"/>
    </source>
</evidence>
<dbReference type="EMBL" id="LXQA010211983">
    <property type="protein sequence ID" value="MCI34247.1"/>
    <property type="molecule type" value="Genomic_DNA"/>
</dbReference>
<dbReference type="Proteomes" id="UP000265520">
    <property type="component" value="Unassembled WGS sequence"/>
</dbReference>
<comment type="caution">
    <text evidence="2">The sequence shown here is derived from an EMBL/GenBank/DDBJ whole genome shotgun (WGS) entry which is preliminary data.</text>
</comment>
<keyword evidence="1" id="KW-1133">Transmembrane helix</keyword>
<evidence type="ECO:0000313" key="3">
    <source>
        <dbReference type="Proteomes" id="UP000265520"/>
    </source>
</evidence>
<feature type="transmembrane region" description="Helical" evidence="1">
    <location>
        <begin position="27"/>
        <end position="52"/>
    </location>
</feature>
<reference evidence="2 3" key="1">
    <citation type="journal article" date="2018" name="Front. Plant Sci.">
        <title>Red Clover (Trifolium pratense) and Zigzag Clover (T. medium) - A Picture of Genomic Similarities and Differences.</title>
        <authorList>
            <person name="Dluhosova J."/>
            <person name="Istvanek J."/>
            <person name="Nedelnik J."/>
            <person name="Repkova J."/>
        </authorList>
    </citation>
    <scope>NUCLEOTIDE SEQUENCE [LARGE SCALE GENOMIC DNA]</scope>
    <source>
        <strain evidence="3">cv. 10/8</strain>
        <tissue evidence="2">Leaf</tissue>
    </source>
</reference>
<evidence type="ECO:0000256" key="1">
    <source>
        <dbReference type="SAM" id="Phobius"/>
    </source>
</evidence>
<dbReference type="AlphaFoldDB" id="A0A392RDG4"/>
<accession>A0A392RDG4</accession>
<keyword evidence="3" id="KW-1185">Reference proteome</keyword>
<keyword evidence="1" id="KW-0812">Transmembrane</keyword>
<protein>
    <submittedName>
        <fullName evidence="2">Uncharacterized protein</fullName>
    </submittedName>
</protein>
<sequence>TFTAMVVDHFMQHGGMFTGNKKWSVCWFGAGVTMLAPGVMFVAFAGLAAGSCARRGLACARRGREDIKLPCLLQQPRRERKGGGN</sequence>
<feature type="non-terminal residue" evidence="2">
    <location>
        <position position="1"/>
    </location>
</feature>